<feature type="domain" description="Fe2OG dioxygenase" evidence="7">
    <location>
        <begin position="164"/>
        <end position="269"/>
    </location>
</feature>
<evidence type="ECO:0000313" key="8">
    <source>
        <dbReference type="EMBL" id="KAK4428055.1"/>
    </source>
</evidence>
<evidence type="ECO:0000313" key="9">
    <source>
        <dbReference type="Proteomes" id="UP001293254"/>
    </source>
</evidence>
<keyword evidence="9" id="KW-1185">Reference proteome</keyword>
<dbReference type="Pfam" id="PF14226">
    <property type="entry name" value="DIOX_N"/>
    <property type="match status" value="1"/>
</dbReference>
<comment type="caution">
    <text evidence="8">The sequence shown here is derived from an EMBL/GenBank/DDBJ whole genome shotgun (WGS) entry which is preliminary data.</text>
</comment>
<dbReference type="Pfam" id="PF03171">
    <property type="entry name" value="2OG-FeII_Oxy"/>
    <property type="match status" value="1"/>
</dbReference>
<evidence type="ECO:0000256" key="5">
    <source>
        <dbReference type="ARBA" id="ARBA00057022"/>
    </source>
</evidence>
<dbReference type="SUPFAM" id="SSF51197">
    <property type="entry name" value="Clavaminate synthase-like"/>
    <property type="match status" value="1"/>
</dbReference>
<dbReference type="InterPro" id="IPR026992">
    <property type="entry name" value="DIOX_N"/>
</dbReference>
<dbReference type="AlphaFoldDB" id="A0AAE1YDE6"/>
<name>A0AAE1YDE6_9LAMI</name>
<gene>
    <name evidence="8" type="ORF">Salat_1574500</name>
</gene>
<dbReference type="PANTHER" id="PTHR47990">
    <property type="entry name" value="2-OXOGLUTARATE (2OG) AND FE(II)-DEPENDENT OXYGENASE SUPERFAMILY PROTEIN-RELATED"/>
    <property type="match status" value="1"/>
</dbReference>
<dbReference type="Gene3D" id="2.60.120.330">
    <property type="entry name" value="B-lactam Antibiotic, Isopenicillin N Synthase, Chain"/>
    <property type="match status" value="1"/>
</dbReference>
<dbReference type="InterPro" id="IPR050231">
    <property type="entry name" value="Iron_ascorbate_oxido_reductase"/>
</dbReference>
<dbReference type="InterPro" id="IPR005123">
    <property type="entry name" value="Oxoglu/Fe-dep_dioxygenase_dom"/>
</dbReference>
<keyword evidence="8" id="KW-0223">Dioxygenase</keyword>
<accession>A0AAE1YDE6</accession>
<dbReference type="InterPro" id="IPR027443">
    <property type="entry name" value="IPNS-like_sf"/>
</dbReference>
<dbReference type="GO" id="GO:0016706">
    <property type="term" value="F:2-oxoglutarate-dependent dioxygenase activity"/>
    <property type="evidence" value="ECO:0007669"/>
    <property type="project" value="UniProtKB-ARBA"/>
</dbReference>
<comment type="function">
    <text evidence="5">Probable 2-oxoglutarate-dependent dioxygenase that may be involved in glucosinolates biosynthesis. May play a role in the production of aliphatic glucosinolates.</text>
</comment>
<evidence type="ECO:0000256" key="4">
    <source>
        <dbReference type="ARBA" id="ARBA00023004"/>
    </source>
</evidence>
<dbReference type="EMBL" id="JACGWO010000005">
    <property type="protein sequence ID" value="KAK4428055.1"/>
    <property type="molecule type" value="Genomic_DNA"/>
</dbReference>
<keyword evidence="4 6" id="KW-0408">Iron</keyword>
<evidence type="ECO:0000256" key="6">
    <source>
        <dbReference type="RuleBase" id="RU003682"/>
    </source>
</evidence>
<evidence type="ECO:0000256" key="2">
    <source>
        <dbReference type="ARBA" id="ARBA00022723"/>
    </source>
</evidence>
<protein>
    <submittedName>
        <fullName evidence="8">2-oxoglutarate-dependent dioxygenase AOP1.2</fullName>
    </submittedName>
</protein>
<proteinExistence type="inferred from homology"/>
<dbReference type="GO" id="GO:0009805">
    <property type="term" value="P:coumarin biosynthetic process"/>
    <property type="evidence" value="ECO:0007669"/>
    <property type="project" value="UniProtKB-ARBA"/>
</dbReference>
<keyword evidence="3 6" id="KW-0560">Oxidoreductase</keyword>
<reference evidence="8" key="1">
    <citation type="submission" date="2020-06" db="EMBL/GenBank/DDBJ databases">
        <authorList>
            <person name="Li T."/>
            <person name="Hu X."/>
            <person name="Zhang T."/>
            <person name="Song X."/>
            <person name="Zhang H."/>
            <person name="Dai N."/>
            <person name="Sheng W."/>
            <person name="Hou X."/>
            <person name="Wei L."/>
        </authorList>
    </citation>
    <scope>NUCLEOTIDE SEQUENCE</scope>
    <source>
        <strain evidence="8">3651</strain>
        <tissue evidence="8">Leaf</tissue>
    </source>
</reference>
<evidence type="ECO:0000256" key="3">
    <source>
        <dbReference type="ARBA" id="ARBA00023002"/>
    </source>
</evidence>
<reference evidence="8" key="2">
    <citation type="journal article" date="2024" name="Plant">
        <title>Genomic evolution and insights into agronomic trait innovations of Sesamum species.</title>
        <authorList>
            <person name="Miao H."/>
            <person name="Wang L."/>
            <person name="Qu L."/>
            <person name="Liu H."/>
            <person name="Sun Y."/>
            <person name="Le M."/>
            <person name="Wang Q."/>
            <person name="Wei S."/>
            <person name="Zheng Y."/>
            <person name="Lin W."/>
            <person name="Duan Y."/>
            <person name="Cao H."/>
            <person name="Xiong S."/>
            <person name="Wang X."/>
            <person name="Wei L."/>
            <person name="Li C."/>
            <person name="Ma Q."/>
            <person name="Ju M."/>
            <person name="Zhao R."/>
            <person name="Li G."/>
            <person name="Mu C."/>
            <person name="Tian Q."/>
            <person name="Mei H."/>
            <person name="Zhang T."/>
            <person name="Gao T."/>
            <person name="Zhang H."/>
        </authorList>
    </citation>
    <scope>NUCLEOTIDE SEQUENCE</scope>
    <source>
        <strain evidence="8">3651</strain>
    </source>
</reference>
<keyword evidence="2 6" id="KW-0479">Metal-binding</keyword>
<sequence length="319" mass="36378">MGSQTVVHKLPVIEFTEEKYSKPGTETWSETCRQVICGLEEYGCFVATYDKITKSIHTGVFEALEELFDIPTETKVQNKSAKPLYGYVGQIPLIPLYESMGIDNANTLEGIQSFTKVMWPNGNDGFSEKLLLYTKLAAELEKIVVQMVFEGYGVGKYYESHMSSANYLCRVMKYRQPKMAENKMGFVSHTDKSFMSTIHQNQVDGLEIKAKDGQWFGVHHLSPSSLVVMAGDAIMAWSNNRIRSPQHRVTMEGKEGARYSLAQFSFIEKSMVQTPQELIDDDNPQQYKPFDHLKFLEFFSKEENRRLESAIRTYCGVSE</sequence>
<comment type="similarity">
    <text evidence="1 6">Belongs to the iron/ascorbate-dependent oxidoreductase family.</text>
</comment>
<evidence type="ECO:0000256" key="1">
    <source>
        <dbReference type="ARBA" id="ARBA00008056"/>
    </source>
</evidence>
<dbReference type="InterPro" id="IPR044861">
    <property type="entry name" value="IPNS-like_FE2OG_OXY"/>
</dbReference>
<organism evidence="8 9">
    <name type="scientific">Sesamum alatum</name>
    <dbReference type="NCBI Taxonomy" id="300844"/>
    <lineage>
        <taxon>Eukaryota</taxon>
        <taxon>Viridiplantae</taxon>
        <taxon>Streptophyta</taxon>
        <taxon>Embryophyta</taxon>
        <taxon>Tracheophyta</taxon>
        <taxon>Spermatophyta</taxon>
        <taxon>Magnoliopsida</taxon>
        <taxon>eudicotyledons</taxon>
        <taxon>Gunneridae</taxon>
        <taxon>Pentapetalae</taxon>
        <taxon>asterids</taxon>
        <taxon>lamiids</taxon>
        <taxon>Lamiales</taxon>
        <taxon>Pedaliaceae</taxon>
        <taxon>Sesamum</taxon>
    </lineage>
</organism>
<dbReference type="GO" id="GO:0002238">
    <property type="term" value="P:response to molecule of fungal origin"/>
    <property type="evidence" value="ECO:0007669"/>
    <property type="project" value="UniProtKB-ARBA"/>
</dbReference>
<dbReference type="FunFam" id="2.60.120.330:FF:000022">
    <property type="entry name" value="Probable 2-oxoglutarate-dependent dioxygenase AOP1.2"/>
    <property type="match status" value="1"/>
</dbReference>
<dbReference type="Proteomes" id="UP001293254">
    <property type="component" value="Unassembled WGS sequence"/>
</dbReference>
<evidence type="ECO:0000259" key="7">
    <source>
        <dbReference type="PROSITE" id="PS51471"/>
    </source>
</evidence>
<dbReference type="PROSITE" id="PS51471">
    <property type="entry name" value="FE2OG_OXY"/>
    <property type="match status" value="1"/>
</dbReference>
<dbReference type="GO" id="GO:0046872">
    <property type="term" value="F:metal ion binding"/>
    <property type="evidence" value="ECO:0007669"/>
    <property type="project" value="UniProtKB-KW"/>
</dbReference>